<gene>
    <name evidence="2" type="ORF">PRZ48_002357</name>
</gene>
<evidence type="ECO:0000259" key="1">
    <source>
        <dbReference type="Pfam" id="PF06985"/>
    </source>
</evidence>
<dbReference type="InterPro" id="IPR016135">
    <property type="entry name" value="UBQ-conjugating_enzyme/RWD"/>
</dbReference>
<dbReference type="PANTHER" id="PTHR10622">
    <property type="entry name" value="HET DOMAIN-CONTAINING PROTEIN"/>
    <property type="match status" value="1"/>
</dbReference>
<dbReference type="EMBL" id="JAXOVC010000001">
    <property type="protein sequence ID" value="KAK4508618.1"/>
    <property type="molecule type" value="Genomic_DNA"/>
</dbReference>
<dbReference type="SUPFAM" id="SSF54495">
    <property type="entry name" value="UBC-like"/>
    <property type="match status" value="1"/>
</dbReference>
<proteinExistence type="predicted"/>
<dbReference type="Pfam" id="PF06985">
    <property type="entry name" value="HET"/>
    <property type="match status" value="1"/>
</dbReference>
<accession>A0ABR0F609</accession>
<protein>
    <recommendedName>
        <fullName evidence="1">Heterokaryon incompatibility domain-containing protein</fullName>
    </recommendedName>
</protein>
<comment type="caution">
    <text evidence="2">The sequence shown here is derived from an EMBL/GenBank/DDBJ whole genome shotgun (WGS) entry which is preliminary data.</text>
</comment>
<name>A0ABR0F609_ZASCE</name>
<organism evidence="2 3">
    <name type="scientific">Zasmidium cellare</name>
    <name type="common">Wine cellar mold</name>
    <name type="synonym">Racodium cellare</name>
    <dbReference type="NCBI Taxonomy" id="395010"/>
    <lineage>
        <taxon>Eukaryota</taxon>
        <taxon>Fungi</taxon>
        <taxon>Dikarya</taxon>
        <taxon>Ascomycota</taxon>
        <taxon>Pezizomycotina</taxon>
        <taxon>Dothideomycetes</taxon>
        <taxon>Dothideomycetidae</taxon>
        <taxon>Mycosphaerellales</taxon>
        <taxon>Mycosphaerellaceae</taxon>
        <taxon>Zasmidium</taxon>
    </lineage>
</organism>
<dbReference type="Proteomes" id="UP001305779">
    <property type="component" value="Unassembled WGS sequence"/>
</dbReference>
<feature type="domain" description="Heterokaryon incompatibility" evidence="1">
    <location>
        <begin position="22"/>
        <end position="112"/>
    </location>
</feature>
<reference evidence="2 3" key="1">
    <citation type="journal article" date="2023" name="G3 (Bethesda)">
        <title>A chromosome-level genome assembly of Zasmidium syzygii isolated from banana leaves.</title>
        <authorList>
            <person name="van Westerhoven A.C."/>
            <person name="Mehrabi R."/>
            <person name="Talebi R."/>
            <person name="Steentjes M.B.F."/>
            <person name="Corcolon B."/>
            <person name="Chong P.A."/>
            <person name="Kema G.H.J."/>
            <person name="Seidl M.F."/>
        </authorList>
    </citation>
    <scope>NUCLEOTIDE SEQUENCE [LARGE SCALE GENOMIC DNA]</scope>
    <source>
        <strain evidence="2 3">P124</strain>
    </source>
</reference>
<dbReference type="InterPro" id="IPR010730">
    <property type="entry name" value="HET"/>
</dbReference>
<evidence type="ECO:0000313" key="3">
    <source>
        <dbReference type="Proteomes" id="UP001305779"/>
    </source>
</evidence>
<dbReference type="PANTHER" id="PTHR10622:SF10">
    <property type="entry name" value="HET DOMAIN-CONTAINING PROTEIN"/>
    <property type="match status" value="1"/>
</dbReference>
<evidence type="ECO:0000313" key="2">
    <source>
        <dbReference type="EMBL" id="KAK4508618.1"/>
    </source>
</evidence>
<sequence length="570" mass="64557">MRLVNVNTLELAEFANDQAPGYVAASHRWMTGCETTFKKVLKKRDRDGAGYKKVEAFARYIRSNIPSIQWLWIDTCCINQDSAAELSEAVNLMFEWYRRSIVCIAYLADVDDAGDIGRSEWFKRGWTLQELIAPRTLIFVSKSWDLLGFKGMPNSAVAVGPNLDQDVQSITGIPTEALSDYNLSLGLSVDERLKWMDGRTTTREEDMSYALYGIFGVTPGANYGERQAGARTRLLTAISQTELSKATLNEVPKPQVEESRGSMQPNTIRYTRRSIKDRPSESGWTLVDEFDCPPGALDPNMRLFAGGTFMAEYPGDRSTRLYLTLPSTKGDNRADWTIIAPNATYYPGKHCGHLIFPSGFPFRPPSVYWDTPLFSHFPRDGRFSGDIYDVWSPVPWCILMVIETMAFRVLRIGKKVDTSTTRGDFNVHTLPKYTPGTKSYASLPLDMGYDNCFRQCTQFFCRAYNRIDNDDDDEGSAAQNDHLVPITEHHRETSCKAIVIFTHWIIEGFCKVKGPFTVDRLQAYEYFAKIDTMDAWVAGEKKWAKMLDEASGWMVSQDRGGGDRNALYHM</sequence>
<keyword evidence="3" id="KW-1185">Reference proteome</keyword>